<evidence type="ECO:0000313" key="1">
    <source>
        <dbReference type="EMBL" id="QKJ88450.1"/>
    </source>
</evidence>
<accession>A0A6M8UKZ2</accession>
<name>A0A6M8UKZ2_9GAMM</name>
<keyword evidence="2" id="KW-1185">Reference proteome</keyword>
<gene>
    <name evidence="1" type="ORF">PMPD1_3533</name>
</gene>
<protein>
    <submittedName>
        <fullName evidence="1">Uncharacterized protein</fullName>
    </submittedName>
</protein>
<dbReference type="RefSeq" id="WP_173635307.1">
    <property type="nucleotide sequence ID" value="NZ_CP054212.1"/>
</dbReference>
<evidence type="ECO:0000313" key="2">
    <source>
        <dbReference type="Proteomes" id="UP000505325"/>
    </source>
</evidence>
<dbReference type="Proteomes" id="UP000505325">
    <property type="component" value="Chromosome"/>
</dbReference>
<proteinExistence type="predicted"/>
<dbReference type="KEGG" id="pmak:PMPD1_3533"/>
<organism evidence="1 2">
    <name type="scientific">Paramixta manurensis</name>
    <dbReference type="NCBI Taxonomy" id="2740817"/>
    <lineage>
        <taxon>Bacteria</taxon>
        <taxon>Pseudomonadati</taxon>
        <taxon>Pseudomonadota</taxon>
        <taxon>Gammaproteobacteria</taxon>
        <taxon>Enterobacterales</taxon>
        <taxon>Erwiniaceae</taxon>
        <taxon>Paramixta</taxon>
    </lineage>
</organism>
<reference evidence="1 2" key="1">
    <citation type="submission" date="2020-06" db="EMBL/GenBank/DDBJ databases">
        <title>Genome sequence of Paramixta manurensis strain PD-1.</title>
        <authorList>
            <person name="Lee C.W."/>
            <person name="Kim J."/>
        </authorList>
    </citation>
    <scope>NUCLEOTIDE SEQUENCE [LARGE SCALE GENOMIC DNA]</scope>
    <source>
        <strain evidence="1 2">PD-1</strain>
    </source>
</reference>
<sequence>MNQRLLVIIAVMLLAVGGAGLLLTGGEETPKFSTVERYTAQKTIKTGERLTAESFSKQTHQVEGQESVVSEPMPADLSHYQAVRDLEAGTLVTRQDIQQIPKETVSVQKDFFLYAFPVQPEEVSRLESLAKGEKVDVWLRYFVAQKEPMNSHYKLVNRQGQTVDKTMVKYVKVLSERRFFSLVKPLEGVGKVLNEKARLPFYNLEIENADMEKIQAVSHLGEWMVVSANSPLKVGQSRTLVPGMVTELRGRGGR</sequence>
<dbReference type="EMBL" id="CP054212">
    <property type="protein sequence ID" value="QKJ88450.1"/>
    <property type="molecule type" value="Genomic_DNA"/>
</dbReference>
<dbReference type="AlphaFoldDB" id="A0A6M8UKZ2"/>